<evidence type="ECO:0000313" key="13">
    <source>
        <dbReference type="Proteomes" id="UP001498398"/>
    </source>
</evidence>
<evidence type="ECO:0000256" key="2">
    <source>
        <dbReference type="ARBA" id="ARBA00007983"/>
    </source>
</evidence>
<dbReference type="EC" id="1.4.3.-" evidence="7"/>
<keyword evidence="6 7" id="KW-0186">Copper</keyword>
<dbReference type="PANTHER" id="PTHR10638:SF20">
    <property type="entry name" value="AMINE OXIDASE"/>
    <property type="match status" value="1"/>
</dbReference>
<evidence type="ECO:0000259" key="10">
    <source>
        <dbReference type="Pfam" id="PF09248"/>
    </source>
</evidence>
<dbReference type="Pfam" id="PF09248">
    <property type="entry name" value="DUF1965"/>
    <property type="match status" value="1"/>
</dbReference>
<organism evidence="11 13">
    <name type="scientific">Marasmiellus scandens</name>
    <dbReference type="NCBI Taxonomy" id="2682957"/>
    <lineage>
        <taxon>Eukaryota</taxon>
        <taxon>Fungi</taxon>
        <taxon>Dikarya</taxon>
        <taxon>Basidiomycota</taxon>
        <taxon>Agaricomycotina</taxon>
        <taxon>Agaricomycetes</taxon>
        <taxon>Agaricomycetidae</taxon>
        <taxon>Agaricales</taxon>
        <taxon>Marasmiineae</taxon>
        <taxon>Omphalotaceae</taxon>
        <taxon>Marasmiellus</taxon>
    </lineage>
</organism>
<dbReference type="SUPFAM" id="SSF49998">
    <property type="entry name" value="Amine oxidase catalytic domain"/>
    <property type="match status" value="1"/>
</dbReference>
<dbReference type="InterPro" id="IPR016182">
    <property type="entry name" value="Cu_amine_oxidase_N-reg"/>
</dbReference>
<evidence type="ECO:0000256" key="5">
    <source>
        <dbReference type="ARBA" id="ARBA00023002"/>
    </source>
</evidence>
<dbReference type="Gene3D" id="2.70.98.20">
    <property type="entry name" value="Copper amine oxidase, catalytic domain"/>
    <property type="match status" value="1"/>
</dbReference>
<keyword evidence="8" id="KW-0472">Membrane</keyword>
<dbReference type="InterPro" id="IPR015798">
    <property type="entry name" value="Cu_amine_oxidase_C"/>
</dbReference>
<sequence length="869" mass="98156">MTRQSQYQLLKSDADTSQPIHRRRRVGWILLAFLSALAISFYCFYPPESAFASSDKSKEHIDVYGSWNTTSAPLKQCVPPTAPPAKPPAPINLWAPLTVPETASIQAWLEHPDRKLNLTRVTASYPSSNPNSSVSLADNSIFVIESYHPPKEEALAYLDSADPHKAEPPTRYARVTIHHGAAKPKPVIRDYLVGPLPVGKDTQLKPLKEIYHTEDGEIPWNARGFLNGNDFNMLWAPKLREAMEDLFNASLSGLQSDTLTAGGSGPFSFDGSFRRMWLSWRRNVPGPWLHPINFFQYVDVSGTDPSQWGILKIVYNWQVFGSVDEFVEAWKNGTLVRNPPILLDDSDSNAKYNWTQRLRTGTPRDLDHLPGPRSVSFAGLRFRVDQRTQYISWMGWGFYLSFDRDMGLGLYDIRLQNSRIIYQLAPQEAMAQYAGNDPMQTSTAWLDRFFGMGLAVRDLMPYYDCPAEAVYLPATTMSPVGSFRREKAICVFESDSGRPITRHTGWMEGEFGATKGYVLTVRSTSTVGNYDYMLTDTVILCRPAVFDYMFHLDGTIEVRLSASGYLQGGYWEPKQEGYGGKIRDSTMGNLHDHVINFKVDFDIAGTSNTLLETTTAQETVTQPWFDDDWGNEVIQQKITKRYIENESEALLKYPTNFQGGYSIVNQEETNKWGYPRGYAIHPGYSPVHNTVVGSKRLLNNANWARYNLAVSKRKESEPSSSSMWNMNLPGNPAVDFHKFFDGENITQTDLVAWINVGTHHLPQAEDSPNTKTNVATSSFILTPLNYFDADISMESSNAILLGIPQADGDPYTFEDYGVKQDFSCIPEPLVPFEYSTIRSFDLDGREKKGGNTEDMRKMAELFHRIKFEL</sequence>
<proteinExistence type="inferred from homology"/>
<comment type="PTM">
    <text evidence="7">Topaquinone (TPQ) is generated by copper-dependent autoxidation of a specific tyrosyl residue.</text>
</comment>
<dbReference type="InterPro" id="IPR000269">
    <property type="entry name" value="Cu_amine_oxidase"/>
</dbReference>
<keyword evidence="3 7" id="KW-0479">Metal-binding</keyword>
<evidence type="ECO:0000256" key="1">
    <source>
        <dbReference type="ARBA" id="ARBA00001935"/>
    </source>
</evidence>
<protein>
    <recommendedName>
        <fullName evidence="7">Amine oxidase</fullName>
        <ecNumber evidence="7">1.4.3.-</ecNumber>
    </recommendedName>
</protein>
<evidence type="ECO:0000256" key="7">
    <source>
        <dbReference type="RuleBase" id="RU000672"/>
    </source>
</evidence>
<dbReference type="InterPro" id="IPR015328">
    <property type="entry name" value="DUF1965"/>
</dbReference>
<dbReference type="Gene3D" id="3.10.450.40">
    <property type="match status" value="2"/>
</dbReference>
<dbReference type="PANTHER" id="PTHR10638">
    <property type="entry name" value="COPPER AMINE OXIDASE"/>
    <property type="match status" value="1"/>
</dbReference>
<evidence type="ECO:0000256" key="6">
    <source>
        <dbReference type="ARBA" id="ARBA00023008"/>
    </source>
</evidence>
<dbReference type="InterPro" id="IPR036460">
    <property type="entry name" value="Cu_amine_oxidase_C_sf"/>
</dbReference>
<feature type="domain" description="Copper amine oxidase catalytic" evidence="9">
    <location>
        <begin position="373"/>
        <end position="792"/>
    </location>
</feature>
<evidence type="ECO:0000256" key="4">
    <source>
        <dbReference type="ARBA" id="ARBA00022772"/>
    </source>
</evidence>
<comment type="cofactor">
    <cofactor evidence="7">
        <name>Cu cation</name>
        <dbReference type="ChEBI" id="CHEBI:23378"/>
    </cofactor>
    <text evidence="7">Contains 1 topaquinone per subunit.</text>
</comment>
<keyword evidence="8" id="KW-1133">Transmembrane helix</keyword>
<keyword evidence="8" id="KW-0812">Transmembrane</keyword>
<evidence type="ECO:0000256" key="3">
    <source>
        <dbReference type="ARBA" id="ARBA00022723"/>
    </source>
</evidence>
<gene>
    <name evidence="12" type="ORF">VKT23_001447</name>
    <name evidence="11" type="ORF">VKT23_011840</name>
</gene>
<name>A0ABR1J8P8_9AGAR</name>
<comment type="similarity">
    <text evidence="2 7">Belongs to the copper/topaquinone oxidase family.</text>
</comment>
<dbReference type="Proteomes" id="UP001498398">
    <property type="component" value="Unassembled WGS sequence"/>
</dbReference>
<evidence type="ECO:0000313" key="12">
    <source>
        <dbReference type="EMBL" id="KAK7470012.1"/>
    </source>
</evidence>
<dbReference type="Pfam" id="PF01179">
    <property type="entry name" value="Cu_amine_oxid"/>
    <property type="match status" value="1"/>
</dbReference>
<dbReference type="EMBL" id="JBANRG010000026">
    <property type="protein sequence ID" value="KAK7453563.1"/>
    <property type="molecule type" value="Genomic_DNA"/>
</dbReference>
<feature type="transmembrane region" description="Helical" evidence="8">
    <location>
        <begin position="26"/>
        <end position="47"/>
    </location>
</feature>
<evidence type="ECO:0000313" key="11">
    <source>
        <dbReference type="EMBL" id="KAK7453563.1"/>
    </source>
</evidence>
<dbReference type="EMBL" id="JBANRG010000002">
    <property type="protein sequence ID" value="KAK7470012.1"/>
    <property type="molecule type" value="Genomic_DNA"/>
</dbReference>
<accession>A0ABR1J8P8</accession>
<evidence type="ECO:0000259" key="9">
    <source>
        <dbReference type="Pfam" id="PF01179"/>
    </source>
</evidence>
<feature type="domain" description="DUF1965" evidence="10">
    <location>
        <begin position="289"/>
        <end position="340"/>
    </location>
</feature>
<keyword evidence="4 7" id="KW-0801">TPQ</keyword>
<dbReference type="SUPFAM" id="SSF54416">
    <property type="entry name" value="Amine oxidase N-terminal region"/>
    <property type="match status" value="2"/>
</dbReference>
<dbReference type="PRINTS" id="PR00766">
    <property type="entry name" value="CUDAOXIDASE"/>
</dbReference>
<reference evidence="11 13" key="1">
    <citation type="submission" date="2024-01" db="EMBL/GenBank/DDBJ databases">
        <title>A draft genome for the cacao thread blight pathogen Marasmiellus scandens.</title>
        <authorList>
            <person name="Baruah I.K."/>
            <person name="Leung J."/>
            <person name="Bukari Y."/>
            <person name="Amoako-Attah I."/>
            <person name="Meinhardt L.W."/>
            <person name="Bailey B.A."/>
            <person name="Cohen S.P."/>
        </authorList>
    </citation>
    <scope>NUCLEOTIDE SEQUENCE [LARGE SCALE GENOMIC DNA]</scope>
    <source>
        <strain evidence="11 13">GH-19</strain>
    </source>
</reference>
<comment type="caution">
    <text evidence="11">The sequence shown here is derived from an EMBL/GenBank/DDBJ whole genome shotgun (WGS) entry which is preliminary data.</text>
</comment>
<keyword evidence="5 7" id="KW-0560">Oxidoreductase</keyword>
<keyword evidence="13" id="KW-1185">Reference proteome</keyword>
<comment type="cofactor">
    <cofactor evidence="1">
        <name>Cu cation</name>
        <dbReference type="ChEBI" id="CHEBI:23378"/>
    </cofactor>
</comment>
<evidence type="ECO:0000256" key="8">
    <source>
        <dbReference type="SAM" id="Phobius"/>
    </source>
</evidence>